<proteinExistence type="predicted"/>
<keyword evidence="2" id="KW-1185">Reference proteome</keyword>
<organism evidence="1 2">
    <name type="scientific">Hucho hucho</name>
    <name type="common">huchen</name>
    <dbReference type="NCBI Taxonomy" id="62062"/>
    <lineage>
        <taxon>Eukaryota</taxon>
        <taxon>Metazoa</taxon>
        <taxon>Chordata</taxon>
        <taxon>Craniata</taxon>
        <taxon>Vertebrata</taxon>
        <taxon>Euteleostomi</taxon>
        <taxon>Actinopterygii</taxon>
        <taxon>Neopterygii</taxon>
        <taxon>Teleostei</taxon>
        <taxon>Protacanthopterygii</taxon>
        <taxon>Salmoniformes</taxon>
        <taxon>Salmonidae</taxon>
        <taxon>Salmoninae</taxon>
        <taxon>Hucho</taxon>
    </lineage>
</organism>
<sequence>MAFTIPPLCHTSKHKVFYNIISGQSEITEEVKGHGSKGIELRELDLGSPKSSLSWIESTPQTKETSSILKEASIPLIDNKHITSLSEDEVDKAIESALESILSSNRGNLHQYISDDTMSMRRVINSIRVTVVLMEALKTELPPPEDIAAWVM</sequence>
<dbReference type="PANTHER" id="PTHR22674:SF6">
    <property type="entry name" value="NTPASE KAP FAMILY P-LOOP DOMAIN-CONTAINING PROTEIN 1"/>
    <property type="match status" value="1"/>
</dbReference>
<evidence type="ECO:0000313" key="1">
    <source>
        <dbReference type="Ensembl" id="ENSHHUP00000030207.1"/>
    </source>
</evidence>
<dbReference type="AlphaFoldDB" id="A0A4W5LW09"/>
<dbReference type="STRING" id="62062.ENSHHUP00000030207"/>
<reference evidence="2" key="1">
    <citation type="submission" date="2018-06" db="EMBL/GenBank/DDBJ databases">
        <title>Genome assembly of Danube salmon.</title>
        <authorList>
            <person name="Macqueen D.J."/>
            <person name="Gundappa M.K."/>
        </authorList>
    </citation>
    <scope>NUCLEOTIDE SEQUENCE [LARGE SCALE GENOMIC DNA]</scope>
</reference>
<name>A0A4W5LW09_9TELE</name>
<reference evidence="1" key="2">
    <citation type="submission" date="2025-08" db="UniProtKB">
        <authorList>
            <consortium name="Ensembl"/>
        </authorList>
    </citation>
    <scope>IDENTIFICATION</scope>
</reference>
<accession>A0A4W5LW09</accession>
<dbReference type="Ensembl" id="ENSHHUT00000031460.1">
    <property type="protein sequence ID" value="ENSHHUP00000030207.1"/>
    <property type="gene ID" value="ENSHHUG00000019242.1"/>
</dbReference>
<evidence type="ECO:0000313" key="2">
    <source>
        <dbReference type="Proteomes" id="UP000314982"/>
    </source>
</evidence>
<dbReference type="PANTHER" id="PTHR22674">
    <property type="entry name" value="NTPASE, KAP FAMILY P-LOOP DOMAIN-CONTAINING 1"/>
    <property type="match status" value="1"/>
</dbReference>
<dbReference type="Proteomes" id="UP000314982">
    <property type="component" value="Unassembled WGS sequence"/>
</dbReference>
<dbReference type="InterPro" id="IPR052754">
    <property type="entry name" value="NTPase_KAP_P-loop"/>
</dbReference>
<reference evidence="1" key="3">
    <citation type="submission" date="2025-09" db="UniProtKB">
        <authorList>
            <consortium name="Ensembl"/>
        </authorList>
    </citation>
    <scope>IDENTIFICATION</scope>
</reference>
<protein>
    <submittedName>
        <fullName evidence="1">Uncharacterized protein</fullName>
    </submittedName>
</protein>